<sequence length="295" mass="32258">MLSSSHVNAVILVVRHLAAGGEAGELLDLVLNVVGELGLLQRRRNKGHLRLEINSPESRSREGDHKKRSGEHPLLEDENHEFCGPCQNEANTVEVGVKVASPLVVVHLQKVAGQPEEEAGERMHDPGEHEEDEFRAALVEVNEPPLAVELGDVQVEDKLHSRADGVEEGGEPQNLRARAIAPGPARVIGKQDLEAHQAEGPEHVYHRERSDVRPESLVEPAGLREPRQIVGEQPLAAVGEVDQVHADEADELHSEPHAEGVVEDEVERDGRRPARRDAIVEVIPTSSEPHHLALA</sequence>
<comment type="caution">
    <text evidence="2">The sequence shown here is derived from an EMBL/GenBank/DDBJ whole genome shotgun (WGS) entry which is preliminary data.</text>
</comment>
<dbReference type="GeneID" id="94192805"/>
<dbReference type="EMBL" id="BPLF01000001">
    <property type="protein sequence ID" value="GIX61322.1"/>
    <property type="molecule type" value="Genomic_DNA"/>
</dbReference>
<reference evidence="2 3" key="1">
    <citation type="submission" date="2021-06" db="EMBL/GenBank/DDBJ databases">
        <title>Genome sequence of Babesia caballi.</title>
        <authorList>
            <person name="Yamagishi J."/>
            <person name="Kidaka T."/>
            <person name="Ochi A."/>
        </authorList>
    </citation>
    <scope>NUCLEOTIDE SEQUENCE [LARGE SCALE GENOMIC DNA]</scope>
    <source>
        <strain evidence="2">USDA-D6B2</strain>
    </source>
</reference>
<feature type="region of interest" description="Disordered" evidence="1">
    <location>
        <begin position="51"/>
        <end position="76"/>
    </location>
</feature>
<proteinExistence type="predicted"/>
<protein>
    <submittedName>
        <fullName evidence="2">Uncharacterized protein</fullName>
    </submittedName>
</protein>
<evidence type="ECO:0000313" key="2">
    <source>
        <dbReference type="EMBL" id="GIX61322.1"/>
    </source>
</evidence>
<feature type="region of interest" description="Disordered" evidence="1">
    <location>
        <begin position="248"/>
        <end position="275"/>
    </location>
</feature>
<accession>A0AAV4LNC2</accession>
<dbReference type="Proteomes" id="UP001497744">
    <property type="component" value="Unassembled WGS sequence"/>
</dbReference>
<dbReference type="AlphaFoldDB" id="A0AAV4LNC2"/>
<name>A0AAV4LNC2_BABCB</name>
<evidence type="ECO:0000256" key="1">
    <source>
        <dbReference type="SAM" id="MobiDB-lite"/>
    </source>
</evidence>
<feature type="compositionally biased region" description="Basic and acidic residues" evidence="1">
    <location>
        <begin position="58"/>
        <end position="76"/>
    </location>
</feature>
<evidence type="ECO:0000313" key="3">
    <source>
        <dbReference type="Proteomes" id="UP001497744"/>
    </source>
</evidence>
<keyword evidence="3" id="KW-1185">Reference proteome</keyword>
<feature type="compositionally biased region" description="Basic and acidic residues" evidence="1">
    <location>
        <begin position="248"/>
        <end position="260"/>
    </location>
</feature>
<dbReference type="RefSeq" id="XP_067713393.1">
    <property type="nucleotide sequence ID" value="XM_067857292.1"/>
</dbReference>
<gene>
    <name evidence="2" type="ORF">BcabD6B2_07570</name>
</gene>
<organism evidence="2 3">
    <name type="scientific">Babesia caballi</name>
    <dbReference type="NCBI Taxonomy" id="5871"/>
    <lineage>
        <taxon>Eukaryota</taxon>
        <taxon>Sar</taxon>
        <taxon>Alveolata</taxon>
        <taxon>Apicomplexa</taxon>
        <taxon>Aconoidasida</taxon>
        <taxon>Piroplasmida</taxon>
        <taxon>Babesiidae</taxon>
        <taxon>Babesia</taxon>
    </lineage>
</organism>